<keyword evidence="1" id="KW-0472">Membrane</keyword>
<keyword evidence="1" id="KW-0812">Transmembrane</keyword>
<protein>
    <recommendedName>
        <fullName evidence="4">Transmembrane protein</fullName>
    </recommendedName>
</protein>
<evidence type="ECO:0000313" key="3">
    <source>
        <dbReference type="Proteomes" id="UP000324222"/>
    </source>
</evidence>
<sequence>MGGSQCYCVEVMGWWWWCDSDAVVVNGLVWCFMAYSGCDIVVVVTGVAVVMGTLVMLMG</sequence>
<name>A0A5B7JEX1_PORTR</name>
<dbReference type="Proteomes" id="UP000324222">
    <property type="component" value="Unassembled WGS sequence"/>
</dbReference>
<proteinExistence type="predicted"/>
<evidence type="ECO:0000256" key="1">
    <source>
        <dbReference type="SAM" id="Phobius"/>
    </source>
</evidence>
<evidence type="ECO:0008006" key="4">
    <source>
        <dbReference type="Google" id="ProtNLM"/>
    </source>
</evidence>
<comment type="caution">
    <text evidence="2">The sequence shown here is derived from an EMBL/GenBank/DDBJ whole genome shotgun (WGS) entry which is preliminary data.</text>
</comment>
<keyword evidence="3" id="KW-1185">Reference proteome</keyword>
<keyword evidence="1" id="KW-1133">Transmembrane helix</keyword>
<feature type="transmembrane region" description="Helical" evidence="1">
    <location>
        <begin position="32"/>
        <end position="57"/>
    </location>
</feature>
<evidence type="ECO:0000313" key="2">
    <source>
        <dbReference type="EMBL" id="MPC90904.1"/>
    </source>
</evidence>
<accession>A0A5B7JEX1</accession>
<dbReference type="AlphaFoldDB" id="A0A5B7JEX1"/>
<reference evidence="2 3" key="1">
    <citation type="submission" date="2019-05" db="EMBL/GenBank/DDBJ databases">
        <title>Another draft genome of Portunus trituberculatus and its Hox gene families provides insights of decapod evolution.</title>
        <authorList>
            <person name="Jeong J.-H."/>
            <person name="Song I."/>
            <person name="Kim S."/>
            <person name="Choi T."/>
            <person name="Kim D."/>
            <person name="Ryu S."/>
            <person name="Kim W."/>
        </authorList>
    </citation>
    <scope>NUCLEOTIDE SEQUENCE [LARGE SCALE GENOMIC DNA]</scope>
    <source>
        <tissue evidence="2">Muscle</tissue>
    </source>
</reference>
<gene>
    <name evidence="2" type="ORF">E2C01_085908</name>
</gene>
<dbReference type="EMBL" id="VSRR010085967">
    <property type="protein sequence ID" value="MPC90904.1"/>
    <property type="molecule type" value="Genomic_DNA"/>
</dbReference>
<organism evidence="2 3">
    <name type="scientific">Portunus trituberculatus</name>
    <name type="common">Swimming crab</name>
    <name type="synonym">Neptunus trituberculatus</name>
    <dbReference type="NCBI Taxonomy" id="210409"/>
    <lineage>
        <taxon>Eukaryota</taxon>
        <taxon>Metazoa</taxon>
        <taxon>Ecdysozoa</taxon>
        <taxon>Arthropoda</taxon>
        <taxon>Crustacea</taxon>
        <taxon>Multicrustacea</taxon>
        <taxon>Malacostraca</taxon>
        <taxon>Eumalacostraca</taxon>
        <taxon>Eucarida</taxon>
        <taxon>Decapoda</taxon>
        <taxon>Pleocyemata</taxon>
        <taxon>Brachyura</taxon>
        <taxon>Eubrachyura</taxon>
        <taxon>Portunoidea</taxon>
        <taxon>Portunidae</taxon>
        <taxon>Portuninae</taxon>
        <taxon>Portunus</taxon>
    </lineage>
</organism>